<name>A0A068VMH7_COFCA</name>
<dbReference type="PANTHER" id="PTHR44083:SF5">
    <property type="entry name" value="PROTEIN TOPLESS-RELATED PROTEIN 2"/>
    <property type="match status" value="1"/>
</dbReference>
<dbReference type="InParanoid" id="A0A068VMH7"/>
<feature type="non-terminal residue" evidence="1">
    <location>
        <position position="197"/>
    </location>
</feature>
<reference evidence="2" key="1">
    <citation type="journal article" date="2014" name="Science">
        <title>The coffee genome provides insight into the convergent evolution of caffeine biosynthesis.</title>
        <authorList>
            <person name="Denoeud F."/>
            <person name="Carretero-Paulet L."/>
            <person name="Dereeper A."/>
            <person name="Droc G."/>
            <person name="Guyot R."/>
            <person name="Pietrella M."/>
            <person name="Zheng C."/>
            <person name="Alberti A."/>
            <person name="Anthony F."/>
            <person name="Aprea G."/>
            <person name="Aury J.M."/>
            <person name="Bento P."/>
            <person name="Bernard M."/>
            <person name="Bocs S."/>
            <person name="Campa C."/>
            <person name="Cenci A."/>
            <person name="Combes M.C."/>
            <person name="Crouzillat D."/>
            <person name="Da Silva C."/>
            <person name="Daddiego L."/>
            <person name="De Bellis F."/>
            <person name="Dussert S."/>
            <person name="Garsmeur O."/>
            <person name="Gayraud T."/>
            <person name="Guignon V."/>
            <person name="Jahn K."/>
            <person name="Jamilloux V."/>
            <person name="Joet T."/>
            <person name="Labadie K."/>
            <person name="Lan T."/>
            <person name="Leclercq J."/>
            <person name="Lepelley M."/>
            <person name="Leroy T."/>
            <person name="Li L.T."/>
            <person name="Librado P."/>
            <person name="Lopez L."/>
            <person name="Munoz A."/>
            <person name="Noel B."/>
            <person name="Pallavicini A."/>
            <person name="Perrotta G."/>
            <person name="Poncet V."/>
            <person name="Pot D."/>
            <person name="Priyono X."/>
            <person name="Rigoreau M."/>
            <person name="Rouard M."/>
            <person name="Rozas J."/>
            <person name="Tranchant-Dubreuil C."/>
            <person name="VanBuren R."/>
            <person name="Zhang Q."/>
            <person name="Andrade A.C."/>
            <person name="Argout X."/>
            <person name="Bertrand B."/>
            <person name="de Kochko A."/>
            <person name="Graziosi G."/>
            <person name="Henry R.J."/>
            <person name="Jayarama X."/>
            <person name="Ming R."/>
            <person name="Nagai C."/>
            <person name="Rounsley S."/>
            <person name="Sankoff D."/>
            <person name="Giuliano G."/>
            <person name="Albert V.A."/>
            <person name="Wincker P."/>
            <person name="Lashermes P."/>
        </authorList>
    </citation>
    <scope>NUCLEOTIDE SEQUENCE [LARGE SCALE GENOMIC DNA]</scope>
    <source>
        <strain evidence="2">cv. DH200-94</strain>
    </source>
</reference>
<accession>A0A068VMH7</accession>
<gene>
    <name evidence="1" type="ORF">GSCOC_T00012498001</name>
</gene>
<evidence type="ECO:0000313" key="1">
    <source>
        <dbReference type="EMBL" id="CDP21990.1"/>
    </source>
</evidence>
<dbReference type="PhylomeDB" id="A0A068VMH7"/>
<sequence>MYSLNQLKDTRLAKAPPFKGSFHSRVTDWSPHAQLQSPHRLFLSPQVFDYATCESFASSICYCFRLFSCGTSKEGESHLVEWNEREGAVKKTYSGFRKRSLGVVQFDRRNRFLAADDEFQIKFWDMDNNHAITFTDADGGLPGSPSPRFNKEGSLLAVTTRENGIKILVNTDGQYLLRMRESRTFEGSRAFSEQVNV</sequence>
<dbReference type="GO" id="GO:0006355">
    <property type="term" value="P:regulation of DNA-templated transcription"/>
    <property type="evidence" value="ECO:0007669"/>
    <property type="project" value="InterPro"/>
</dbReference>
<dbReference type="Gramene" id="CDP21990">
    <property type="protein sequence ID" value="CDP21990"/>
    <property type="gene ID" value="GSCOC_T00012498001"/>
</dbReference>
<protein>
    <submittedName>
        <fullName evidence="1">DH200=94 genomic scaffold, scaffold_8715</fullName>
    </submittedName>
</protein>
<dbReference type="STRING" id="49390.A0A068VMH7"/>
<dbReference type="PANTHER" id="PTHR44083">
    <property type="entry name" value="TOPLESS-RELATED PROTEIN 1-RELATED"/>
    <property type="match status" value="1"/>
</dbReference>
<dbReference type="InterPro" id="IPR015943">
    <property type="entry name" value="WD40/YVTN_repeat-like_dom_sf"/>
</dbReference>
<dbReference type="OrthoDB" id="1743797at2759"/>
<dbReference type="Gene3D" id="2.130.10.10">
    <property type="entry name" value="YVTN repeat-like/Quinoprotein amine dehydrogenase"/>
    <property type="match status" value="1"/>
</dbReference>
<dbReference type="InterPro" id="IPR027728">
    <property type="entry name" value="Topless_fam"/>
</dbReference>
<dbReference type="EMBL" id="HG747799">
    <property type="protein sequence ID" value="CDP21990.1"/>
    <property type="molecule type" value="Genomic_DNA"/>
</dbReference>
<keyword evidence="2" id="KW-1185">Reference proteome</keyword>
<dbReference type="Proteomes" id="UP000295252">
    <property type="component" value="Unassembled WGS sequence"/>
</dbReference>
<organism evidence="1 2">
    <name type="scientific">Coffea canephora</name>
    <name type="common">Robusta coffee</name>
    <dbReference type="NCBI Taxonomy" id="49390"/>
    <lineage>
        <taxon>Eukaryota</taxon>
        <taxon>Viridiplantae</taxon>
        <taxon>Streptophyta</taxon>
        <taxon>Embryophyta</taxon>
        <taxon>Tracheophyta</taxon>
        <taxon>Spermatophyta</taxon>
        <taxon>Magnoliopsida</taxon>
        <taxon>eudicotyledons</taxon>
        <taxon>Gunneridae</taxon>
        <taxon>Pentapetalae</taxon>
        <taxon>asterids</taxon>
        <taxon>lamiids</taxon>
        <taxon>Gentianales</taxon>
        <taxon>Rubiaceae</taxon>
        <taxon>Ixoroideae</taxon>
        <taxon>Gardenieae complex</taxon>
        <taxon>Bertiereae - Coffeeae clade</taxon>
        <taxon>Coffeeae</taxon>
        <taxon>Coffea</taxon>
    </lineage>
</organism>
<dbReference type="AlphaFoldDB" id="A0A068VMH7"/>
<dbReference type="SUPFAM" id="SSF50978">
    <property type="entry name" value="WD40 repeat-like"/>
    <property type="match status" value="1"/>
</dbReference>
<proteinExistence type="predicted"/>
<evidence type="ECO:0000313" key="2">
    <source>
        <dbReference type="Proteomes" id="UP000295252"/>
    </source>
</evidence>
<dbReference type="InterPro" id="IPR036322">
    <property type="entry name" value="WD40_repeat_dom_sf"/>
</dbReference>